<dbReference type="Gene3D" id="3.30.1440.10">
    <property type="match status" value="1"/>
</dbReference>
<evidence type="ECO:0000256" key="6">
    <source>
        <dbReference type="RuleBase" id="RU003930"/>
    </source>
</evidence>
<evidence type="ECO:0000256" key="3">
    <source>
        <dbReference type="ARBA" id="ARBA00023274"/>
    </source>
</evidence>
<comment type="similarity">
    <text evidence="1 5 6">Belongs to the universal ribosomal protein uL5 family.</text>
</comment>
<evidence type="ECO:0000256" key="4">
    <source>
        <dbReference type="ARBA" id="ARBA00035245"/>
    </source>
</evidence>
<evidence type="ECO:0000259" key="8">
    <source>
        <dbReference type="Pfam" id="PF00673"/>
    </source>
</evidence>
<dbReference type="EMBL" id="MFBN01000001">
    <property type="protein sequence ID" value="OGD96074.1"/>
    <property type="molecule type" value="Genomic_DNA"/>
</dbReference>
<evidence type="ECO:0000259" key="7">
    <source>
        <dbReference type="Pfam" id="PF00281"/>
    </source>
</evidence>
<dbReference type="GO" id="GO:0003735">
    <property type="term" value="F:structural constituent of ribosome"/>
    <property type="evidence" value="ECO:0007669"/>
    <property type="project" value="InterPro"/>
</dbReference>
<keyword evidence="2 5" id="KW-0689">Ribosomal protein</keyword>
<evidence type="ECO:0000313" key="10">
    <source>
        <dbReference type="Proteomes" id="UP000178336"/>
    </source>
</evidence>
<evidence type="ECO:0000256" key="1">
    <source>
        <dbReference type="ARBA" id="ARBA00008553"/>
    </source>
</evidence>
<protein>
    <recommendedName>
        <fullName evidence="4 5">Large ribosomal subunit protein uL5</fullName>
    </recommendedName>
</protein>
<comment type="subunit">
    <text evidence="5">Part of the 50S ribosomal subunit; part of the 5S rRNA/L5/L18/L25 subcomplex. Contacts the 5S rRNA and the P site tRNA. Forms a bridge to the 30S subunit in the 70S ribosome.</text>
</comment>
<dbReference type="FunFam" id="3.30.1440.10:FF:000001">
    <property type="entry name" value="50S ribosomal protein L5"/>
    <property type="match status" value="1"/>
</dbReference>
<dbReference type="Pfam" id="PF00281">
    <property type="entry name" value="Ribosomal_L5"/>
    <property type="match status" value="1"/>
</dbReference>
<dbReference type="SUPFAM" id="SSF55282">
    <property type="entry name" value="RL5-like"/>
    <property type="match status" value="1"/>
</dbReference>
<proteinExistence type="inferred from homology"/>
<keyword evidence="5" id="KW-0699">rRNA-binding</keyword>
<feature type="domain" description="Large ribosomal subunit protein uL5 N-terminal" evidence="7">
    <location>
        <begin position="27"/>
        <end position="80"/>
    </location>
</feature>
<dbReference type="Proteomes" id="UP000178336">
    <property type="component" value="Unassembled WGS sequence"/>
</dbReference>
<organism evidence="9 10">
    <name type="scientific">Candidatus Curtissbacteria bacterium RIFCSPLOWO2_01_FULL_37_9</name>
    <dbReference type="NCBI Taxonomy" id="1797724"/>
    <lineage>
        <taxon>Bacteria</taxon>
        <taxon>Candidatus Curtissiibacteriota</taxon>
    </lineage>
</organism>
<comment type="function">
    <text evidence="5">This is 1 of the proteins that bind and probably mediate the attachment of the 5S RNA into the large ribosomal subunit, where it forms part of the central protuberance. In the 70S ribosome it contacts protein S13 of the 30S subunit (bridge B1b), connecting the 2 subunits; this bridge is implicated in subunit movement. Contacts the P site tRNA; the 5S rRNA and some of its associated proteins might help stabilize positioning of ribosome-bound tRNAs.</text>
</comment>
<dbReference type="NCBIfam" id="NF000585">
    <property type="entry name" value="PRK00010.1"/>
    <property type="match status" value="1"/>
</dbReference>
<keyword evidence="3 5" id="KW-0687">Ribonucleoprotein</keyword>
<gene>
    <name evidence="5" type="primary">rplE</name>
    <name evidence="9" type="ORF">A3A48_03535</name>
</gene>
<dbReference type="GO" id="GO:0005840">
    <property type="term" value="C:ribosome"/>
    <property type="evidence" value="ECO:0007669"/>
    <property type="project" value="UniProtKB-KW"/>
</dbReference>
<dbReference type="STRING" id="1797724.A3A48_03535"/>
<dbReference type="InterPro" id="IPR022803">
    <property type="entry name" value="Ribosomal_uL5_dom_sf"/>
</dbReference>
<evidence type="ECO:0000256" key="5">
    <source>
        <dbReference type="HAMAP-Rule" id="MF_01333"/>
    </source>
</evidence>
<dbReference type="GO" id="GO:0019843">
    <property type="term" value="F:rRNA binding"/>
    <property type="evidence" value="ECO:0007669"/>
    <property type="project" value="UniProtKB-UniRule"/>
</dbReference>
<dbReference type="PIRSF" id="PIRSF002161">
    <property type="entry name" value="Ribosomal_L5"/>
    <property type="match status" value="1"/>
</dbReference>
<feature type="domain" description="Large ribosomal subunit protein uL5 C-terminal" evidence="8">
    <location>
        <begin position="85"/>
        <end position="177"/>
    </location>
</feature>
<dbReference type="GO" id="GO:0006412">
    <property type="term" value="P:translation"/>
    <property type="evidence" value="ECO:0007669"/>
    <property type="project" value="UniProtKB-UniRule"/>
</dbReference>
<dbReference type="InterPro" id="IPR020930">
    <property type="entry name" value="Ribosomal_uL5_bac-type"/>
</dbReference>
<keyword evidence="5" id="KW-0820">tRNA-binding</keyword>
<dbReference type="GO" id="GO:0000049">
    <property type="term" value="F:tRNA binding"/>
    <property type="evidence" value="ECO:0007669"/>
    <property type="project" value="UniProtKB-UniRule"/>
</dbReference>
<evidence type="ECO:0000256" key="2">
    <source>
        <dbReference type="ARBA" id="ARBA00022980"/>
    </source>
</evidence>
<name>A0A1F5GW90_9BACT</name>
<comment type="caution">
    <text evidence="9">The sequence shown here is derived from an EMBL/GenBank/DDBJ whole genome shotgun (WGS) entry which is preliminary data.</text>
</comment>
<accession>A0A1F5GW90</accession>
<sequence length="180" mass="20191">MISIISKYQQEVLPKLKNEYGLKNDLSAPIIDKIVINTSVIEAMTNKDAIAKVSQQLAAISGQQPKFTKAKAAIAGFKLRKGDIIGAAVTLRKKRAWYFLEKFISIVVPRMRDFRGVTKGNFDKMGNFNLGLSEQIIFPEIDYSKIDKIRGLSVSIVIKNSNPEKSQKLFELLGLPFKEN</sequence>
<dbReference type="InterPro" id="IPR031309">
    <property type="entry name" value="Ribosomal_uL5_C"/>
</dbReference>
<reference evidence="9 10" key="1">
    <citation type="journal article" date="2016" name="Nat. Commun.">
        <title>Thousands of microbial genomes shed light on interconnected biogeochemical processes in an aquifer system.</title>
        <authorList>
            <person name="Anantharaman K."/>
            <person name="Brown C.T."/>
            <person name="Hug L.A."/>
            <person name="Sharon I."/>
            <person name="Castelle C.J."/>
            <person name="Probst A.J."/>
            <person name="Thomas B.C."/>
            <person name="Singh A."/>
            <person name="Wilkins M.J."/>
            <person name="Karaoz U."/>
            <person name="Brodie E.L."/>
            <person name="Williams K.H."/>
            <person name="Hubbard S.S."/>
            <person name="Banfield J.F."/>
        </authorList>
    </citation>
    <scope>NUCLEOTIDE SEQUENCE [LARGE SCALE GENOMIC DNA]</scope>
</reference>
<evidence type="ECO:0000313" key="9">
    <source>
        <dbReference type="EMBL" id="OGD96074.1"/>
    </source>
</evidence>
<dbReference type="PANTHER" id="PTHR11994">
    <property type="entry name" value="60S RIBOSOMAL PROTEIN L11-RELATED"/>
    <property type="match status" value="1"/>
</dbReference>
<dbReference type="Pfam" id="PF00673">
    <property type="entry name" value="Ribosomal_L5_C"/>
    <property type="match status" value="1"/>
</dbReference>
<dbReference type="InterPro" id="IPR002132">
    <property type="entry name" value="Ribosomal_uL5"/>
</dbReference>
<dbReference type="AlphaFoldDB" id="A0A1F5GW90"/>
<keyword evidence="5" id="KW-0694">RNA-binding</keyword>
<dbReference type="HAMAP" id="MF_01333_B">
    <property type="entry name" value="Ribosomal_uL5_B"/>
    <property type="match status" value="1"/>
</dbReference>
<dbReference type="InterPro" id="IPR031310">
    <property type="entry name" value="Ribosomal_uL5_N"/>
</dbReference>
<dbReference type="GO" id="GO:1990904">
    <property type="term" value="C:ribonucleoprotein complex"/>
    <property type="evidence" value="ECO:0007669"/>
    <property type="project" value="UniProtKB-KW"/>
</dbReference>